<name>A0A644W738_9ZZZZ</name>
<feature type="transmembrane region" description="Helical" evidence="1">
    <location>
        <begin position="33"/>
        <end position="52"/>
    </location>
</feature>
<dbReference type="EMBL" id="VSSQ01000663">
    <property type="protein sequence ID" value="MPL99388.1"/>
    <property type="molecule type" value="Genomic_DNA"/>
</dbReference>
<reference evidence="2" key="1">
    <citation type="submission" date="2019-08" db="EMBL/GenBank/DDBJ databases">
        <authorList>
            <person name="Kucharzyk K."/>
            <person name="Murdoch R.W."/>
            <person name="Higgins S."/>
            <person name="Loffler F."/>
        </authorList>
    </citation>
    <scope>NUCLEOTIDE SEQUENCE</scope>
</reference>
<organism evidence="2">
    <name type="scientific">bioreactor metagenome</name>
    <dbReference type="NCBI Taxonomy" id="1076179"/>
    <lineage>
        <taxon>unclassified sequences</taxon>
        <taxon>metagenomes</taxon>
        <taxon>ecological metagenomes</taxon>
    </lineage>
</organism>
<feature type="transmembrane region" description="Helical" evidence="1">
    <location>
        <begin position="89"/>
        <end position="114"/>
    </location>
</feature>
<feature type="transmembrane region" description="Helical" evidence="1">
    <location>
        <begin position="58"/>
        <end position="77"/>
    </location>
</feature>
<gene>
    <name evidence="2" type="ORF">SDC9_45606</name>
</gene>
<feature type="transmembrane region" description="Helical" evidence="1">
    <location>
        <begin position="145"/>
        <end position="162"/>
    </location>
</feature>
<feature type="transmembrane region" description="Helical" evidence="1">
    <location>
        <begin position="120"/>
        <end position="140"/>
    </location>
</feature>
<keyword evidence="1" id="KW-1133">Transmembrane helix</keyword>
<keyword evidence="1" id="KW-0812">Transmembrane</keyword>
<comment type="caution">
    <text evidence="2">The sequence shown here is derived from an EMBL/GenBank/DDBJ whole genome shotgun (WGS) entry which is preliminary data.</text>
</comment>
<proteinExistence type="predicted"/>
<dbReference type="AlphaFoldDB" id="A0A644W738"/>
<accession>A0A644W738</accession>
<evidence type="ECO:0000256" key="1">
    <source>
        <dbReference type="SAM" id="Phobius"/>
    </source>
</evidence>
<feature type="transmembrane region" description="Helical" evidence="1">
    <location>
        <begin position="168"/>
        <end position="186"/>
    </location>
</feature>
<sequence>MEEKNLTQNESLELISRMIKETRTNLEKNGGGIYLLWGYLWLVNSLAIYFLLVKSGDYRVQWLWFAMPIIGYPAMIYMIKKREKGAVTFIGRVIGCVWITIGVAAGLLSLYMFIDYSAFPILFVMALLINVGVAISGLVIKFKPVIIAGFLGIALSFVMLMVSGPSQILVSAGFAVIMLIIPGHILNRHV</sequence>
<evidence type="ECO:0000313" key="2">
    <source>
        <dbReference type="EMBL" id="MPL99388.1"/>
    </source>
</evidence>
<protein>
    <submittedName>
        <fullName evidence="2">Uncharacterized protein</fullName>
    </submittedName>
</protein>
<keyword evidence="1" id="KW-0472">Membrane</keyword>